<sequence length="81" mass="9439">MRISCHSAPSWGIESGMREEAEYLYQIFVKGNFNSFLSPLLFSNKTLISYRTHGIYVSFFSFLLFSFFSEGPKIVEYLLTF</sequence>
<organism evidence="2">
    <name type="scientific">Pinus koraiensis</name>
    <name type="common">Korean pine</name>
    <dbReference type="NCBI Taxonomy" id="88728"/>
    <lineage>
        <taxon>Eukaryota</taxon>
        <taxon>Viridiplantae</taxon>
        <taxon>Streptophyta</taxon>
        <taxon>Embryophyta</taxon>
        <taxon>Tracheophyta</taxon>
        <taxon>Spermatophyta</taxon>
        <taxon>Pinopsida</taxon>
        <taxon>Pinidae</taxon>
        <taxon>Conifers I</taxon>
        <taxon>Pinales</taxon>
        <taxon>Pinaceae</taxon>
        <taxon>Pinus</taxon>
        <taxon>Pinus subgen. Strobus</taxon>
    </lineage>
</organism>
<name>Q85X69_PINKO</name>
<accession>Q85X69</accession>
<proteinExistence type="predicted"/>
<protein>
    <submittedName>
        <fullName evidence="2">ORF81a</fullName>
    </submittedName>
</protein>
<dbReference type="EMBL" id="AY228468">
    <property type="protein sequence ID" value="AAO73993.1"/>
    <property type="molecule type" value="Genomic_DNA"/>
</dbReference>
<keyword evidence="1" id="KW-1133">Transmembrane helix</keyword>
<reference evidence="2" key="1">
    <citation type="submission" date="2007-04" db="EMBL/GenBank/DDBJ databases">
        <authorList>
            <person name="Noh E.W."/>
            <person name="Lee J.S."/>
            <person name="Choi Y.I."/>
            <person name="Han M.S."/>
            <person name="Yi Y.S."/>
            <person name="Han S.U."/>
        </authorList>
    </citation>
    <scope>NUCLEOTIDE SEQUENCE</scope>
</reference>
<keyword evidence="1" id="KW-0472">Membrane</keyword>
<dbReference type="AlphaFoldDB" id="Q85X69"/>
<evidence type="ECO:0000313" key="2">
    <source>
        <dbReference type="EMBL" id="AAO73993.1"/>
    </source>
</evidence>
<keyword evidence="2" id="KW-0934">Plastid</keyword>
<feature type="transmembrane region" description="Helical" evidence="1">
    <location>
        <begin position="48"/>
        <end position="68"/>
    </location>
</feature>
<geneLocation type="chloroplast" evidence="2"/>
<evidence type="ECO:0000256" key="1">
    <source>
        <dbReference type="SAM" id="Phobius"/>
    </source>
</evidence>
<keyword evidence="1" id="KW-0812">Transmembrane</keyword>
<keyword evidence="2" id="KW-0150">Chloroplast</keyword>